<dbReference type="SUPFAM" id="SSF53448">
    <property type="entry name" value="Nucleotide-diphospho-sugar transferases"/>
    <property type="match status" value="1"/>
</dbReference>
<feature type="domain" description="Glycosyltransferase 2-like" evidence="13">
    <location>
        <begin position="330"/>
        <end position="527"/>
    </location>
</feature>
<keyword evidence="3" id="KW-0808">Transferase</keyword>
<organism evidence="14 15">
    <name type="scientific">Panicum virgatum</name>
    <name type="common">Blackwell switchgrass</name>
    <dbReference type="NCBI Taxonomy" id="38727"/>
    <lineage>
        <taxon>Eukaryota</taxon>
        <taxon>Viridiplantae</taxon>
        <taxon>Streptophyta</taxon>
        <taxon>Embryophyta</taxon>
        <taxon>Tracheophyta</taxon>
        <taxon>Spermatophyta</taxon>
        <taxon>Magnoliopsida</taxon>
        <taxon>Liliopsida</taxon>
        <taxon>Poales</taxon>
        <taxon>Poaceae</taxon>
        <taxon>PACMAD clade</taxon>
        <taxon>Panicoideae</taxon>
        <taxon>Panicodae</taxon>
        <taxon>Paniceae</taxon>
        <taxon>Panicinae</taxon>
        <taxon>Panicum</taxon>
        <taxon>Panicum sect. Hiantes</taxon>
    </lineage>
</organism>
<proteinExistence type="inferred from homology"/>
<evidence type="ECO:0000256" key="5">
    <source>
        <dbReference type="ARBA" id="ARBA00022989"/>
    </source>
</evidence>
<dbReference type="EMBL" id="CM029039">
    <property type="protein sequence ID" value="KAG2639741.1"/>
    <property type="molecule type" value="Genomic_DNA"/>
</dbReference>
<evidence type="ECO:0000313" key="15">
    <source>
        <dbReference type="Proteomes" id="UP000823388"/>
    </source>
</evidence>
<evidence type="ECO:0000256" key="11">
    <source>
        <dbReference type="SAM" id="MobiDB-lite"/>
    </source>
</evidence>
<evidence type="ECO:0000256" key="6">
    <source>
        <dbReference type="ARBA" id="ARBA00023034"/>
    </source>
</evidence>
<sequence length="697" mass="78536">MAPWSGFWGGRAVLAGGTPVVVKMDNPNWSISEIDGDDEGAALLPGAGGRRRRRRGKNAKQITWVLLLKAHRAAGCLAWLASAAVALGGAARRRVAAGRTDADAEDEDGEAPATATAPAPPRHSCRFYAFIRAFLVLSVFLLAVELAAHANGRRLAAPAAVSLAALHAAWVRFRAAYVAPPLQLLADACVVLFLVQSADRLVQSLGCFYIHLKRLQPKPVSPPALPDAEDPDAGYYPMVLVQIPMCNEKEVYQQSIAAVCNLDWPRSNFLVQVLDDSDDPITQALIREEVEKWQQHGARIVYRHRVLREGYKAGNLKSAMSCSYVKDYEYVAIFDADFQPYPDFLKRTVPHFKDNEELGLVQARWSFVNKDENLLTRLQNINLCFHFEVEQQVNGMFINFFGFNGTAGVWRIKALEDSGGWMERTTVEDMDIAVRAHLKGWRFIFLNDVECQCELPESYEAYRKQQHRWHSGPMQLFRLCLPDIIRCKIAFWKKANLIFLFFLLRKLILPFYSFTLFCIILPLTMFVPEAELPDWVVCYIPALMSFLNILPSPRSFPFIIPYLLFENTMSVTKFNAMVSGLFQLGGAYEWVVTKKSGRSSEGDLVVLAPNKEHRKQQQQPVAAAEAKKPPAPVEKKKKQQKQKYNRIYKKELALSLLLLTAAARSLLSKQGMHFYFLLFQGVSFLMVGLDLIGEDVK</sequence>
<dbReference type="InterPro" id="IPR029044">
    <property type="entry name" value="Nucleotide-diphossugar_trans"/>
</dbReference>
<dbReference type="GO" id="GO:0016757">
    <property type="term" value="F:glycosyltransferase activity"/>
    <property type="evidence" value="ECO:0007669"/>
    <property type="project" value="UniProtKB-KW"/>
</dbReference>
<evidence type="ECO:0000259" key="13">
    <source>
        <dbReference type="Pfam" id="PF13632"/>
    </source>
</evidence>
<comment type="similarity">
    <text evidence="10">Belongs to the glycosyltransferase 2 family. Plant cellulose synthase-like C subfamily.</text>
</comment>
<dbReference type="GO" id="GO:0048868">
    <property type="term" value="P:pollen tube development"/>
    <property type="evidence" value="ECO:0007669"/>
    <property type="project" value="UniProtKB-ARBA"/>
</dbReference>
<dbReference type="GO" id="GO:0000139">
    <property type="term" value="C:Golgi membrane"/>
    <property type="evidence" value="ECO:0007669"/>
    <property type="project" value="UniProtKB-SubCell"/>
</dbReference>
<dbReference type="GO" id="GO:0071555">
    <property type="term" value="P:cell wall organization"/>
    <property type="evidence" value="ECO:0007669"/>
    <property type="project" value="UniProtKB-KW"/>
</dbReference>
<keyword evidence="2" id="KW-0328">Glycosyltransferase</keyword>
<dbReference type="AlphaFoldDB" id="A0A8T0VS90"/>
<gene>
    <name evidence="14" type="ORF">PVAP13_2KG043000</name>
</gene>
<dbReference type="InterPro" id="IPR001173">
    <property type="entry name" value="Glyco_trans_2-like"/>
</dbReference>
<keyword evidence="5 12" id="KW-1133">Transmembrane helix</keyword>
<keyword evidence="6" id="KW-0333">Golgi apparatus</keyword>
<dbReference type="FunFam" id="3.90.550.10:FF:000007">
    <property type="entry name" value="probable xyloglucan glycosyltransferase 5"/>
    <property type="match status" value="1"/>
</dbReference>
<name>A0A8T0VS90_PANVG</name>
<keyword evidence="15" id="KW-1185">Reference proteome</keyword>
<protein>
    <recommendedName>
        <fullName evidence="13">Glycosyltransferase 2-like domain-containing protein</fullName>
    </recommendedName>
</protein>
<comment type="function">
    <text evidence="9">Probable beta-1,4-glucan synthase rather involved in the synthesis of the xyloglucan backbone than cellulose. Seems to work simultaneously with xyloglucan 6-xylosyltransferase. Xyloglucan is a noncellulosic polysaccharides of plant cell wall and consists of a glucan backbone substituted by xylose, galactose and fucose.</text>
</comment>
<evidence type="ECO:0000256" key="1">
    <source>
        <dbReference type="ARBA" id="ARBA00004653"/>
    </source>
</evidence>
<dbReference type="Proteomes" id="UP000823388">
    <property type="component" value="Chromosome 2K"/>
</dbReference>
<dbReference type="GO" id="GO:0099402">
    <property type="term" value="P:plant organ development"/>
    <property type="evidence" value="ECO:0007669"/>
    <property type="project" value="UniProtKB-ARBA"/>
</dbReference>
<evidence type="ECO:0000256" key="2">
    <source>
        <dbReference type="ARBA" id="ARBA00022676"/>
    </source>
</evidence>
<feature type="region of interest" description="Disordered" evidence="11">
    <location>
        <begin position="612"/>
        <end position="642"/>
    </location>
</feature>
<evidence type="ECO:0000313" key="14">
    <source>
        <dbReference type="EMBL" id="KAG2639741.1"/>
    </source>
</evidence>
<dbReference type="PANTHER" id="PTHR32044:SF59">
    <property type="entry name" value="XYLOGLUCAN GLYCOSYLTRANSFERASE 10-RELATED"/>
    <property type="match status" value="1"/>
</dbReference>
<evidence type="ECO:0000256" key="7">
    <source>
        <dbReference type="ARBA" id="ARBA00023136"/>
    </source>
</evidence>
<keyword evidence="7 12" id="KW-0472">Membrane</keyword>
<evidence type="ECO:0000256" key="4">
    <source>
        <dbReference type="ARBA" id="ARBA00022692"/>
    </source>
</evidence>
<evidence type="ECO:0000256" key="3">
    <source>
        <dbReference type="ARBA" id="ARBA00022679"/>
    </source>
</evidence>
<feature type="transmembrane region" description="Helical" evidence="12">
    <location>
        <begin position="507"/>
        <end position="526"/>
    </location>
</feature>
<evidence type="ECO:0000256" key="9">
    <source>
        <dbReference type="ARBA" id="ARBA00055179"/>
    </source>
</evidence>
<evidence type="ECO:0000256" key="12">
    <source>
        <dbReference type="SAM" id="Phobius"/>
    </source>
</evidence>
<dbReference type="PANTHER" id="PTHR32044">
    <property type="entry name" value="GLUCOMANNAN 4-BETA-MANNOSYLTRANSFERASE 9"/>
    <property type="match status" value="1"/>
</dbReference>
<evidence type="ECO:0000256" key="10">
    <source>
        <dbReference type="ARBA" id="ARBA00061151"/>
    </source>
</evidence>
<feature type="transmembrane region" description="Helical" evidence="12">
    <location>
        <begin position="673"/>
        <end position="692"/>
    </location>
</feature>
<dbReference type="Pfam" id="PF13632">
    <property type="entry name" value="Glyco_trans_2_3"/>
    <property type="match status" value="1"/>
</dbReference>
<keyword evidence="8" id="KW-0961">Cell wall biogenesis/degradation</keyword>
<dbReference type="Gene3D" id="3.90.550.10">
    <property type="entry name" value="Spore Coat Polysaccharide Biosynthesis Protein SpsA, Chain A"/>
    <property type="match status" value="1"/>
</dbReference>
<feature type="region of interest" description="Disordered" evidence="11">
    <location>
        <begin position="98"/>
        <end position="119"/>
    </location>
</feature>
<feature type="transmembrane region" description="Helical" evidence="12">
    <location>
        <begin position="127"/>
        <end position="148"/>
    </location>
</feature>
<reference evidence="14" key="1">
    <citation type="submission" date="2020-05" db="EMBL/GenBank/DDBJ databases">
        <title>WGS assembly of Panicum virgatum.</title>
        <authorList>
            <person name="Lovell J.T."/>
            <person name="Jenkins J."/>
            <person name="Shu S."/>
            <person name="Juenger T.E."/>
            <person name="Schmutz J."/>
        </authorList>
    </citation>
    <scope>NUCLEOTIDE SEQUENCE</scope>
    <source>
        <strain evidence="14">AP13</strain>
    </source>
</reference>
<comment type="caution">
    <text evidence="14">The sequence shown here is derived from an EMBL/GenBank/DDBJ whole genome shotgun (WGS) entry which is preliminary data.</text>
</comment>
<evidence type="ECO:0000256" key="8">
    <source>
        <dbReference type="ARBA" id="ARBA00023316"/>
    </source>
</evidence>
<accession>A0A8T0VS90</accession>
<keyword evidence="4 12" id="KW-0812">Transmembrane</keyword>
<comment type="subcellular location">
    <subcellularLocation>
        <location evidence="1">Golgi apparatus membrane</location>
        <topology evidence="1">Multi-pass membrane protein</topology>
    </subcellularLocation>
</comment>